<reference evidence="2 3" key="1">
    <citation type="journal article" date="2010" name="J. Bacteriol.">
        <title>Genome sequence of Lentisphaera araneosa HTCC2155T, the type species of the order Lentisphaerales in the phylum Lentisphaerae.</title>
        <authorList>
            <person name="Thrash J.C."/>
            <person name="Cho J.C."/>
            <person name="Vergin K.L."/>
            <person name="Morris R.M."/>
            <person name="Giovannoni S.J."/>
        </authorList>
    </citation>
    <scope>NUCLEOTIDE SEQUENCE [LARGE SCALE GENOMIC DNA]</scope>
    <source>
        <strain evidence="2 3">HTCC2155</strain>
    </source>
</reference>
<sequence>MTTIQIFQSAFGALGILAYVIWGRKFIILKQAKRFNEMYKITSLTIKKSGLIEQNMHFDYIAFDDNYCYTNFPVFPFFIYKLEIIERDDKNLTLTYKGGTYKLRIMSKENILTNESS</sequence>
<evidence type="ECO:0000256" key="1">
    <source>
        <dbReference type="SAM" id="Phobius"/>
    </source>
</evidence>
<dbReference type="AlphaFoldDB" id="A6DRK3"/>
<accession>A6DRK3</accession>
<keyword evidence="1" id="KW-0812">Transmembrane</keyword>
<dbReference type="Proteomes" id="UP000004947">
    <property type="component" value="Unassembled WGS sequence"/>
</dbReference>
<evidence type="ECO:0000313" key="3">
    <source>
        <dbReference type="Proteomes" id="UP000004947"/>
    </source>
</evidence>
<dbReference type="STRING" id="313628.LNTAR_13022"/>
<keyword evidence="1" id="KW-1133">Transmembrane helix</keyword>
<keyword evidence="3" id="KW-1185">Reference proteome</keyword>
<gene>
    <name evidence="2" type="ORF">LNTAR_13022</name>
</gene>
<feature type="transmembrane region" description="Helical" evidence="1">
    <location>
        <begin position="6"/>
        <end position="24"/>
    </location>
</feature>
<comment type="caution">
    <text evidence="2">The sequence shown here is derived from an EMBL/GenBank/DDBJ whole genome shotgun (WGS) entry which is preliminary data.</text>
</comment>
<evidence type="ECO:0000313" key="2">
    <source>
        <dbReference type="EMBL" id="EDM25672.1"/>
    </source>
</evidence>
<organism evidence="2 3">
    <name type="scientific">Lentisphaera araneosa HTCC2155</name>
    <dbReference type="NCBI Taxonomy" id="313628"/>
    <lineage>
        <taxon>Bacteria</taxon>
        <taxon>Pseudomonadati</taxon>
        <taxon>Lentisphaerota</taxon>
        <taxon>Lentisphaeria</taxon>
        <taxon>Lentisphaerales</taxon>
        <taxon>Lentisphaeraceae</taxon>
        <taxon>Lentisphaera</taxon>
    </lineage>
</organism>
<protein>
    <submittedName>
        <fullName evidence="2">Uncharacterized protein</fullName>
    </submittedName>
</protein>
<name>A6DRK3_9BACT</name>
<dbReference type="EMBL" id="ABCK01000025">
    <property type="protein sequence ID" value="EDM25672.1"/>
    <property type="molecule type" value="Genomic_DNA"/>
</dbReference>
<keyword evidence="1" id="KW-0472">Membrane</keyword>
<proteinExistence type="predicted"/>
<dbReference type="RefSeq" id="WP_007280475.1">
    <property type="nucleotide sequence ID" value="NZ_ABCK01000025.1"/>
</dbReference>